<organism evidence="2 3">
    <name type="scientific">Amycolatopsis albispora</name>
    <dbReference type="NCBI Taxonomy" id="1804986"/>
    <lineage>
        <taxon>Bacteria</taxon>
        <taxon>Bacillati</taxon>
        <taxon>Actinomycetota</taxon>
        <taxon>Actinomycetes</taxon>
        <taxon>Pseudonocardiales</taxon>
        <taxon>Pseudonocardiaceae</taxon>
        <taxon>Amycolatopsis</taxon>
    </lineage>
</organism>
<reference evidence="2 3" key="1">
    <citation type="submission" date="2016-04" db="EMBL/GenBank/DDBJ databases">
        <title>Complete genome sequence and analysis of deep-sea sediment isolate, Amycolatopsis sp. WP1.</title>
        <authorList>
            <person name="Wang H."/>
            <person name="Chen S."/>
            <person name="Wu Q."/>
        </authorList>
    </citation>
    <scope>NUCLEOTIDE SEQUENCE [LARGE SCALE GENOMIC DNA]</scope>
    <source>
        <strain evidence="2 3">WP1</strain>
    </source>
</reference>
<dbReference type="OrthoDB" id="2313602at2"/>
<evidence type="ECO:0000313" key="3">
    <source>
        <dbReference type="Proteomes" id="UP000250434"/>
    </source>
</evidence>
<dbReference type="Pfam" id="PF01872">
    <property type="entry name" value="RibD_C"/>
    <property type="match status" value="1"/>
</dbReference>
<evidence type="ECO:0000313" key="2">
    <source>
        <dbReference type="EMBL" id="AXB42918.1"/>
    </source>
</evidence>
<dbReference type="GO" id="GO:0009231">
    <property type="term" value="P:riboflavin biosynthetic process"/>
    <property type="evidence" value="ECO:0007669"/>
    <property type="project" value="InterPro"/>
</dbReference>
<protein>
    <submittedName>
        <fullName evidence="2">Deaminase</fullName>
    </submittedName>
</protein>
<sequence>MGKESGAFVRWHLTMSLDGFIAGPDHRMDWLETGVTLAPGVFEHAVETTGAILAGRRGYDAGVAQVGAGNTAKQAYGGAWNGPIFVLTHHPEDAVPEPGLTFLNCDIAEAVAIGLEAANGKALEIFGADLARQCLERNLIDEFSVHLAPVMLGDGIRLYDVPGGKAVRWHRIHDGDPTEAIDLRFRPAPGQED</sequence>
<name>A0A344L4E4_9PSEU</name>
<feature type="domain" description="Bacterial bifunctional deaminase-reductase C-terminal" evidence="1">
    <location>
        <begin position="8"/>
        <end position="168"/>
    </location>
</feature>
<dbReference type="EMBL" id="CP015163">
    <property type="protein sequence ID" value="AXB42918.1"/>
    <property type="molecule type" value="Genomic_DNA"/>
</dbReference>
<dbReference type="Proteomes" id="UP000250434">
    <property type="component" value="Chromosome"/>
</dbReference>
<proteinExistence type="predicted"/>
<dbReference type="AlphaFoldDB" id="A0A344L4E4"/>
<dbReference type="InterPro" id="IPR002734">
    <property type="entry name" value="RibDG_C"/>
</dbReference>
<dbReference type="GO" id="GO:0008703">
    <property type="term" value="F:5-amino-6-(5-phosphoribosylamino)uracil reductase activity"/>
    <property type="evidence" value="ECO:0007669"/>
    <property type="project" value="InterPro"/>
</dbReference>
<evidence type="ECO:0000259" key="1">
    <source>
        <dbReference type="Pfam" id="PF01872"/>
    </source>
</evidence>
<dbReference type="InterPro" id="IPR024072">
    <property type="entry name" value="DHFR-like_dom_sf"/>
</dbReference>
<dbReference type="InterPro" id="IPR050765">
    <property type="entry name" value="Riboflavin_Biosynth_HTPR"/>
</dbReference>
<gene>
    <name evidence="2" type="ORF">A4R43_10500</name>
</gene>
<keyword evidence="3" id="KW-1185">Reference proteome</keyword>
<dbReference type="SUPFAM" id="SSF53597">
    <property type="entry name" value="Dihydrofolate reductase-like"/>
    <property type="match status" value="1"/>
</dbReference>
<dbReference type="PANTHER" id="PTHR38011">
    <property type="entry name" value="DIHYDROFOLATE REDUCTASE FAMILY PROTEIN (AFU_ORTHOLOGUE AFUA_8G06820)"/>
    <property type="match status" value="1"/>
</dbReference>
<dbReference type="Gene3D" id="3.40.430.10">
    <property type="entry name" value="Dihydrofolate Reductase, subunit A"/>
    <property type="match status" value="1"/>
</dbReference>
<dbReference type="PANTHER" id="PTHR38011:SF12">
    <property type="entry name" value="BIFUNCTIONAL DEAMINASE-REDUCTASE DOMAIN PROTEIN"/>
    <property type="match status" value="1"/>
</dbReference>
<accession>A0A344L4E4</accession>
<dbReference type="KEGG" id="aab:A4R43_10500"/>